<sequence>MDIDLRMDRYDFHYQFRDNPREFDWSFHPERIIIKNEALRADNTELYQRYLKAAFADKCDVEMESFALVKRYLQHVSGEEAYQLLRDSGVNILRSDIHWEEDDAIFTAKIIPDLDISFLVGDSDDEQLILNYVYPSWVTNRKSLWLDLSEIQ</sequence>
<evidence type="ECO:0000313" key="1">
    <source>
        <dbReference type="EMBL" id="TDS13140.1"/>
    </source>
</evidence>
<accession>A0A4R7CXX0</accession>
<dbReference type="OrthoDB" id="708126at2"/>
<dbReference type="EMBL" id="SNZV01000005">
    <property type="protein sequence ID" value="TDS13140.1"/>
    <property type="molecule type" value="Genomic_DNA"/>
</dbReference>
<gene>
    <name evidence="1" type="ORF">B0I21_105274</name>
</gene>
<organism evidence="1 2">
    <name type="scientific">Sphingobacterium paludis</name>
    <dbReference type="NCBI Taxonomy" id="1476465"/>
    <lineage>
        <taxon>Bacteria</taxon>
        <taxon>Pseudomonadati</taxon>
        <taxon>Bacteroidota</taxon>
        <taxon>Sphingobacteriia</taxon>
        <taxon>Sphingobacteriales</taxon>
        <taxon>Sphingobacteriaceae</taxon>
        <taxon>Sphingobacterium</taxon>
    </lineage>
</organism>
<evidence type="ECO:0000313" key="2">
    <source>
        <dbReference type="Proteomes" id="UP000294752"/>
    </source>
</evidence>
<dbReference type="Proteomes" id="UP000294752">
    <property type="component" value="Unassembled WGS sequence"/>
</dbReference>
<name>A0A4R7CXX0_9SPHI</name>
<proteinExistence type="predicted"/>
<reference evidence="1 2" key="1">
    <citation type="submission" date="2019-03" db="EMBL/GenBank/DDBJ databases">
        <title>Genomic Encyclopedia of Type Strains, Phase III (KMG-III): the genomes of soil and plant-associated and newly described type strains.</title>
        <authorList>
            <person name="Whitman W."/>
        </authorList>
    </citation>
    <scope>NUCLEOTIDE SEQUENCE [LARGE SCALE GENOMIC DNA]</scope>
    <source>
        <strain evidence="1 2">CGMCC 1.12801</strain>
    </source>
</reference>
<dbReference type="RefSeq" id="WP_133640630.1">
    <property type="nucleotide sequence ID" value="NZ_SNZV01000005.1"/>
</dbReference>
<keyword evidence="2" id="KW-1185">Reference proteome</keyword>
<protein>
    <submittedName>
        <fullName evidence="1">Uncharacterized protein</fullName>
    </submittedName>
</protein>
<dbReference type="AlphaFoldDB" id="A0A4R7CXX0"/>
<comment type="caution">
    <text evidence="1">The sequence shown here is derived from an EMBL/GenBank/DDBJ whole genome shotgun (WGS) entry which is preliminary data.</text>
</comment>